<dbReference type="Proteomes" id="UP001212498">
    <property type="component" value="Unassembled WGS sequence"/>
</dbReference>
<accession>A0ABT4SYA1</accession>
<organism evidence="1 2">
    <name type="scientific">Nonomuraea ferruginea</name>
    <dbReference type="NCBI Taxonomy" id="46174"/>
    <lineage>
        <taxon>Bacteria</taxon>
        <taxon>Bacillati</taxon>
        <taxon>Actinomycetota</taxon>
        <taxon>Actinomycetes</taxon>
        <taxon>Streptosporangiales</taxon>
        <taxon>Streptosporangiaceae</taxon>
        <taxon>Nonomuraea</taxon>
    </lineage>
</organism>
<reference evidence="1 2" key="1">
    <citation type="submission" date="2022-11" db="EMBL/GenBank/DDBJ databases">
        <title>Nonomuraea corallina sp. nov., a new species of the genus Nonomuraea isolated from sea side sediment in Thai sea.</title>
        <authorList>
            <person name="Ngamcharungchit C."/>
            <person name="Matsumoto A."/>
            <person name="Suriyachadkun C."/>
            <person name="Panbangred W."/>
            <person name="Inahashi Y."/>
            <person name="Intra B."/>
        </authorList>
    </citation>
    <scope>NUCLEOTIDE SEQUENCE [LARGE SCALE GENOMIC DNA]</scope>
    <source>
        <strain evidence="1 2">DSM 43553</strain>
    </source>
</reference>
<comment type="caution">
    <text evidence="1">The sequence shown here is derived from an EMBL/GenBank/DDBJ whole genome shotgun (WGS) entry which is preliminary data.</text>
</comment>
<keyword evidence="2" id="KW-1185">Reference proteome</keyword>
<evidence type="ECO:0000313" key="2">
    <source>
        <dbReference type="Proteomes" id="UP001212498"/>
    </source>
</evidence>
<protein>
    <recommendedName>
        <fullName evidence="3">Adhesin domain-containing protein</fullName>
    </recommendedName>
</protein>
<dbReference type="RefSeq" id="WP_148029337.1">
    <property type="nucleotide sequence ID" value="NZ_BAABFD010000033.1"/>
</dbReference>
<evidence type="ECO:0008006" key="3">
    <source>
        <dbReference type="Google" id="ProtNLM"/>
    </source>
</evidence>
<dbReference type="EMBL" id="JAPNUD010000031">
    <property type="protein sequence ID" value="MDA0641855.1"/>
    <property type="molecule type" value="Genomic_DNA"/>
</dbReference>
<name>A0ABT4SYA1_9ACTN</name>
<sequence>MRRLWLVLGATLTVVALAVSTNLVWQAVADPSPPTELTWRSIPFRGGALTIEAGDDIHVHIQAGRAGSVGVGRQLMWTGRKPTVSEEWADNALRLDGGCPGDHLPGQPDCLVNYQLFVPPETDIEATTSASLSVSGIHGDVSLTSAWGLVDADDLTGDLRLRSETGDIDAARLRGGVVDAETGTGTVRLSFDTPPADVRAVVRAVGDIGMDLPEGDYDVTASAPETDVESRVDPSSSRKVRATTRDGVIHICC</sequence>
<gene>
    <name evidence="1" type="ORF">OUY24_14595</name>
</gene>
<evidence type="ECO:0000313" key="1">
    <source>
        <dbReference type="EMBL" id="MDA0641855.1"/>
    </source>
</evidence>
<proteinExistence type="predicted"/>